<evidence type="ECO:0000313" key="1">
    <source>
        <dbReference type="EMBL" id="RWS20896.1"/>
    </source>
</evidence>
<gene>
    <name evidence="1" type="ORF">B4U80_11983</name>
</gene>
<accession>A0A443S077</accession>
<dbReference type="Gene3D" id="3.80.10.10">
    <property type="entry name" value="Ribonuclease Inhibitor"/>
    <property type="match status" value="1"/>
</dbReference>
<dbReference type="Proteomes" id="UP000288716">
    <property type="component" value="Unassembled WGS sequence"/>
</dbReference>
<dbReference type="SUPFAM" id="SSF52047">
    <property type="entry name" value="RNI-like"/>
    <property type="match status" value="1"/>
</dbReference>
<dbReference type="EMBL" id="NCKV01014852">
    <property type="protein sequence ID" value="RWS20896.1"/>
    <property type="molecule type" value="Genomic_DNA"/>
</dbReference>
<dbReference type="VEuPathDB" id="VectorBase:LDEU011144"/>
<dbReference type="InterPro" id="IPR032675">
    <property type="entry name" value="LRR_dom_sf"/>
</dbReference>
<reference evidence="1 2" key="1">
    <citation type="journal article" date="2018" name="Gigascience">
        <title>Genomes of trombidid mites reveal novel predicted allergens and laterally-transferred genes associated with secondary metabolism.</title>
        <authorList>
            <person name="Dong X."/>
            <person name="Chaisiri K."/>
            <person name="Xia D."/>
            <person name="Armstrong S.D."/>
            <person name="Fang Y."/>
            <person name="Donnelly M.J."/>
            <person name="Kadowaki T."/>
            <person name="McGarry J.W."/>
            <person name="Darby A.C."/>
            <person name="Makepeace B.L."/>
        </authorList>
    </citation>
    <scope>NUCLEOTIDE SEQUENCE [LARGE SCALE GENOMIC DNA]</scope>
    <source>
        <strain evidence="1">UoL-UT</strain>
    </source>
</reference>
<proteinExistence type="predicted"/>
<dbReference type="AlphaFoldDB" id="A0A443S077"/>
<protein>
    <submittedName>
        <fullName evidence="1">Uncharacterized protein</fullName>
    </submittedName>
</protein>
<comment type="caution">
    <text evidence="1">The sequence shown here is derived from an EMBL/GenBank/DDBJ whole genome shotgun (WGS) entry which is preliminary data.</text>
</comment>
<name>A0A443S077_9ACAR</name>
<organism evidence="1 2">
    <name type="scientific">Leptotrombidium deliense</name>
    <dbReference type="NCBI Taxonomy" id="299467"/>
    <lineage>
        <taxon>Eukaryota</taxon>
        <taxon>Metazoa</taxon>
        <taxon>Ecdysozoa</taxon>
        <taxon>Arthropoda</taxon>
        <taxon>Chelicerata</taxon>
        <taxon>Arachnida</taxon>
        <taxon>Acari</taxon>
        <taxon>Acariformes</taxon>
        <taxon>Trombidiformes</taxon>
        <taxon>Prostigmata</taxon>
        <taxon>Anystina</taxon>
        <taxon>Parasitengona</taxon>
        <taxon>Trombiculoidea</taxon>
        <taxon>Trombiculidae</taxon>
        <taxon>Leptotrombidium</taxon>
    </lineage>
</organism>
<sequence length="199" mass="22673">MLSAPISPVPAFKQLCIETPKYSLNYFPSHLLSNSAECLEKLQISLTSEDLIENVFCFQNIHDLRITVMTIPETWALNKLRTLQLRLIPDFDLNKLLPIFKLNRNLMILSLSGFNLTATDDFIEQLSKFLPELRVLVIETQLSFITDASVPHLLRLNKLEQLQVCVPKVTDTALVHLLNTAPSLQVLQLRSRFKMATKA</sequence>
<feature type="non-terminal residue" evidence="1">
    <location>
        <position position="199"/>
    </location>
</feature>
<evidence type="ECO:0000313" key="2">
    <source>
        <dbReference type="Proteomes" id="UP000288716"/>
    </source>
</evidence>
<keyword evidence="2" id="KW-1185">Reference proteome</keyword>